<dbReference type="PANTHER" id="PTHR43364">
    <property type="entry name" value="NADH-SPECIFIC METHYLGLYOXAL REDUCTASE-RELATED"/>
    <property type="match status" value="1"/>
</dbReference>
<reference evidence="5" key="1">
    <citation type="submission" date="2020-05" db="EMBL/GenBank/DDBJ databases">
        <title>Mycena genomes resolve the evolution of fungal bioluminescence.</title>
        <authorList>
            <person name="Tsai I.J."/>
        </authorList>
    </citation>
    <scope>NUCLEOTIDE SEQUENCE</scope>
    <source>
        <strain evidence="5">110903Hualien_Pintung</strain>
    </source>
</reference>
<dbReference type="GO" id="GO:0016491">
    <property type="term" value="F:oxidoreductase activity"/>
    <property type="evidence" value="ECO:0007669"/>
    <property type="project" value="UniProtKB-KW"/>
</dbReference>
<feature type="domain" description="NADP-dependent oxidoreductase" evidence="4">
    <location>
        <begin position="312"/>
        <end position="621"/>
    </location>
</feature>
<dbReference type="SUPFAM" id="SSF51430">
    <property type="entry name" value="NAD(P)-linked oxidoreductase"/>
    <property type="match status" value="1"/>
</dbReference>
<evidence type="ECO:0000256" key="3">
    <source>
        <dbReference type="SAM" id="MobiDB-lite"/>
    </source>
</evidence>
<evidence type="ECO:0000259" key="4">
    <source>
        <dbReference type="Pfam" id="PF00248"/>
    </source>
</evidence>
<dbReference type="OrthoDB" id="48988at2759"/>
<dbReference type="InterPro" id="IPR036812">
    <property type="entry name" value="NAD(P)_OxRdtase_dom_sf"/>
</dbReference>
<protein>
    <submittedName>
        <fullName evidence="5">Aldo-ket-red domain-containing protein</fullName>
    </submittedName>
</protein>
<comment type="similarity">
    <text evidence="2">Belongs to the aldo/keto reductase family. Aldo/keto reductase 2 subfamily.</text>
</comment>
<sequence>MHQSPSRPSNPAPATLCSKRHFKPTTDDHLLKTRPQTPRSASRRRQARANQQAFLQNLSVLAPTRILQTAQIRLQNPSRLVNDATRLQAPANHTDSDANGMDGRGRWSVARRDGLGQANGCAGASLLLAFGSGADGLEIDSSQPIIRTDSGADGLEGTARRRLTRNDQQEVLKNDSRLVKDPATTICCKTPPRIHAHRRPRQARGQATNSLQNYASNPTSPCPLPAGGYFKTLEFNFKPARVLVLVTLAPTDEQPLKTRVKPALIPVVVVVEPSDQPSTITAMAMFAPAPAPKTKLGHYRVLSPNAGIHVSPIQLGAANIGDKWASMGWGAMDKESSFKLLDAYVENGGNFIDTANGYQDETSEAFIGEWMETRGIRDQLVIATKYSSNFKRGQSGFLNQASYSGNNLKSMTISVEASLKKLRTSYIDLFYVHYWDWDASVEEVMNGLHNFVVQGKVLYLGISDAPAWVVAQANQYAKDHGKTPFAVYQGRWNVMERAFEREILPMARAHGLALAPWDVLAAGKFRTDAEEQARRESGEKGRTAFDPNWERNEKEIKVSHALEKVAGEVGAKSIQAVAIAYVMHKAPYVFPIIGGRKIEHLLANVEALDIALSPEQIAFLEGTLPFDVGFPGVFIGDGTSQQFLSISAGIFVPQPRLQPLRPTRD</sequence>
<keyword evidence="1" id="KW-0560">Oxidoreductase</keyword>
<evidence type="ECO:0000256" key="1">
    <source>
        <dbReference type="ARBA" id="ARBA00023002"/>
    </source>
</evidence>
<accession>A0A8H6VRY8</accession>
<feature type="compositionally biased region" description="Polar residues" evidence="3">
    <location>
        <begin position="205"/>
        <end position="216"/>
    </location>
</feature>
<feature type="region of interest" description="Disordered" evidence="3">
    <location>
        <begin position="194"/>
        <end position="216"/>
    </location>
</feature>
<keyword evidence="6" id="KW-1185">Reference proteome</keyword>
<dbReference type="InterPro" id="IPR050523">
    <property type="entry name" value="AKR_Detox_Biosynth"/>
</dbReference>
<dbReference type="InterPro" id="IPR023210">
    <property type="entry name" value="NADP_OxRdtase_dom"/>
</dbReference>
<gene>
    <name evidence="5" type="ORF">HMN09_01241300</name>
</gene>
<dbReference type="Pfam" id="PF00248">
    <property type="entry name" value="Aldo_ket_red"/>
    <property type="match status" value="1"/>
</dbReference>
<evidence type="ECO:0000313" key="6">
    <source>
        <dbReference type="Proteomes" id="UP000613580"/>
    </source>
</evidence>
<dbReference type="Gene3D" id="3.20.20.100">
    <property type="entry name" value="NADP-dependent oxidoreductase domain"/>
    <property type="match status" value="1"/>
</dbReference>
<name>A0A8H6VRY8_MYCCL</name>
<dbReference type="PANTHER" id="PTHR43364:SF2">
    <property type="entry name" value="ARYL-ALCOHOL DEHYDROGENASE AAD10-RELATED"/>
    <property type="match status" value="1"/>
</dbReference>
<evidence type="ECO:0000256" key="2">
    <source>
        <dbReference type="ARBA" id="ARBA00038157"/>
    </source>
</evidence>
<feature type="region of interest" description="Disordered" evidence="3">
    <location>
        <begin position="1"/>
        <end position="49"/>
    </location>
</feature>
<evidence type="ECO:0000313" key="5">
    <source>
        <dbReference type="EMBL" id="KAF7291812.1"/>
    </source>
</evidence>
<comment type="caution">
    <text evidence="5">The sequence shown here is derived from an EMBL/GenBank/DDBJ whole genome shotgun (WGS) entry which is preliminary data.</text>
</comment>
<dbReference type="EMBL" id="JACAZE010000023">
    <property type="protein sequence ID" value="KAF7291812.1"/>
    <property type="molecule type" value="Genomic_DNA"/>
</dbReference>
<organism evidence="5 6">
    <name type="scientific">Mycena chlorophos</name>
    <name type="common">Agaric fungus</name>
    <name type="synonym">Agaricus chlorophos</name>
    <dbReference type="NCBI Taxonomy" id="658473"/>
    <lineage>
        <taxon>Eukaryota</taxon>
        <taxon>Fungi</taxon>
        <taxon>Dikarya</taxon>
        <taxon>Basidiomycota</taxon>
        <taxon>Agaricomycotina</taxon>
        <taxon>Agaricomycetes</taxon>
        <taxon>Agaricomycetidae</taxon>
        <taxon>Agaricales</taxon>
        <taxon>Marasmiineae</taxon>
        <taxon>Mycenaceae</taxon>
        <taxon>Mycena</taxon>
    </lineage>
</organism>
<dbReference type="AlphaFoldDB" id="A0A8H6VRY8"/>
<proteinExistence type="inferred from homology"/>
<dbReference type="Proteomes" id="UP000613580">
    <property type="component" value="Unassembled WGS sequence"/>
</dbReference>